<evidence type="ECO:0000313" key="1">
    <source>
        <dbReference type="EMBL" id="TKR30676.1"/>
    </source>
</evidence>
<dbReference type="OrthoDB" id="6890327at2"/>
<keyword evidence="2" id="KW-1185">Reference proteome</keyword>
<dbReference type="InterPro" id="IPR025091">
    <property type="entry name" value="DUF4019"/>
</dbReference>
<dbReference type="Pfam" id="PF13211">
    <property type="entry name" value="DUF4019"/>
    <property type="match status" value="1"/>
</dbReference>
<name>A0A4U5JPD4_9GAMM</name>
<reference evidence="1 2" key="1">
    <citation type="submission" date="2019-04" db="EMBL/GenBank/DDBJ databases">
        <title>Reference strain of H23.</title>
        <authorList>
            <person name="Luo X."/>
        </authorList>
    </citation>
    <scope>NUCLEOTIDE SEQUENCE [LARGE SCALE GENOMIC DNA]</scope>
    <source>
        <strain evidence="1 2">H23</strain>
    </source>
</reference>
<dbReference type="AlphaFoldDB" id="A0A4U5JPD4"/>
<dbReference type="RefSeq" id="WP_137267107.1">
    <property type="nucleotide sequence ID" value="NZ_SZUA01000002.1"/>
</dbReference>
<evidence type="ECO:0000313" key="2">
    <source>
        <dbReference type="Proteomes" id="UP000308707"/>
    </source>
</evidence>
<dbReference type="Proteomes" id="UP000308707">
    <property type="component" value="Unassembled WGS sequence"/>
</dbReference>
<dbReference type="EMBL" id="SZUA01000002">
    <property type="protein sequence ID" value="TKR30676.1"/>
    <property type="molecule type" value="Genomic_DNA"/>
</dbReference>
<sequence>MPSPTTGYRAALKHAGIVLAFLAAIGLGACRVSVSTGNDKLPEPTPGTAAEQEEAEAAARRYLDFIDREQYDETWVRAGPALRDSTNKFMWTNVVKLAHKAFGTPPNRRLDGFGFTTRVDRNAPVGEYVLVQFKSPSGKTVTTEKVVMQKEAGTWKIVGYFVDTRTAVASNR</sequence>
<organism evidence="1 2">
    <name type="scientific">Luteimonas gilva</name>
    <dbReference type="NCBI Taxonomy" id="2572684"/>
    <lineage>
        <taxon>Bacteria</taxon>
        <taxon>Pseudomonadati</taxon>
        <taxon>Pseudomonadota</taxon>
        <taxon>Gammaproteobacteria</taxon>
        <taxon>Lysobacterales</taxon>
        <taxon>Lysobacteraceae</taxon>
        <taxon>Luteimonas</taxon>
    </lineage>
</organism>
<comment type="caution">
    <text evidence="1">The sequence shown here is derived from an EMBL/GenBank/DDBJ whole genome shotgun (WGS) entry which is preliminary data.</text>
</comment>
<proteinExistence type="predicted"/>
<accession>A0A4U5JPD4</accession>
<gene>
    <name evidence="1" type="ORF">FCE95_11250</name>
</gene>
<protein>
    <submittedName>
        <fullName evidence="1">DUF4019 domain-containing protein</fullName>
    </submittedName>
</protein>